<keyword evidence="2" id="KW-0808">Transferase</keyword>
<dbReference type="GO" id="GO:0008171">
    <property type="term" value="F:O-methyltransferase activity"/>
    <property type="evidence" value="ECO:0007669"/>
    <property type="project" value="InterPro"/>
</dbReference>
<evidence type="ECO:0000259" key="4">
    <source>
        <dbReference type="Pfam" id="PF00891"/>
    </source>
</evidence>
<protein>
    <submittedName>
        <fullName evidence="5">O-methyltransferase-domain-containing protein</fullName>
    </submittedName>
</protein>
<dbReference type="InterPro" id="IPR016461">
    <property type="entry name" value="COMT-like"/>
</dbReference>
<proteinExistence type="predicted"/>
<dbReference type="Gene3D" id="3.40.50.150">
    <property type="entry name" value="Vaccinia Virus protein VP39"/>
    <property type="match status" value="1"/>
</dbReference>
<dbReference type="GO" id="GO:0032259">
    <property type="term" value="P:methylation"/>
    <property type="evidence" value="ECO:0007669"/>
    <property type="project" value="UniProtKB-KW"/>
</dbReference>
<name>A0AAE1CDY2_9PEZI</name>
<dbReference type="EMBL" id="JAULSO010000002">
    <property type="protein sequence ID" value="KAK3690213.1"/>
    <property type="molecule type" value="Genomic_DNA"/>
</dbReference>
<evidence type="ECO:0000256" key="1">
    <source>
        <dbReference type="ARBA" id="ARBA00022603"/>
    </source>
</evidence>
<evidence type="ECO:0000256" key="3">
    <source>
        <dbReference type="ARBA" id="ARBA00022691"/>
    </source>
</evidence>
<dbReference type="AlphaFoldDB" id="A0AAE1CDY2"/>
<dbReference type="Proteomes" id="UP001270362">
    <property type="component" value="Unassembled WGS sequence"/>
</dbReference>
<dbReference type="InterPro" id="IPR001077">
    <property type="entry name" value="COMT_C"/>
</dbReference>
<reference evidence="5" key="2">
    <citation type="submission" date="2023-06" db="EMBL/GenBank/DDBJ databases">
        <authorList>
            <consortium name="Lawrence Berkeley National Laboratory"/>
            <person name="Haridas S."/>
            <person name="Hensen N."/>
            <person name="Bonometti L."/>
            <person name="Westerberg I."/>
            <person name="Brannstrom I.O."/>
            <person name="Guillou S."/>
            <person name="Cros-Aarteil S."/>
            <person name="Calhoun S."/>
            <person name="Kuo A."/>
            <person name="Mondo S."/>
            <person name="Pangilinan J."/>
            <person name="Riley R."/>
            <person name="Labutti K."/>
            <person name="Andreopoulos B."/>
            <person name="Lipzen A."/>
            <person name="Chen C."/>
            <person name="Yanf M."/>
            <person name="Daum C."/>
            <person name="Ng V."/>
            <person name="Clum A."/>
            <person name="Steindorff A."/>
            <person name="Ohm R."/>
            <person name="Martin F."/>
            <person name="Silar P."/>
            <person name="Natvig D."/>
            <person name="Lalanne C."/>
            <person name="Gautier V."/>
            <person name="Ament-Velasquez S.L."/>
            <person name="Kruys A."/>
            <person name="Hutchinson M.I."/>
            <person name="Powell A.J."/>
            <person name="Barry K."/>
            <person name="Miller A.N."/>
            <person name="Grigoriev I.V."/>
            <person name="Debuchy R."/>
            <person name="Gladieux P."/>
            <person name="Thoren M.H."/>
            <person name="Johannesson H."/>
        </authorList>
    </citation>
    <scope>NUCLEOTIDE SEQUENCE</scope>
    <source>
        <strain evidence="5">CBS 314.62</strain>
    </source>
</reference>
<keyword evidence="6" id="KW-1185">Reference proteome</keyword>
<comment type="caution">
    <text evidence="5">The sequence shown here is derived from an EMBL/GenBank/DDBJ whole genome shotgun (WGS) entry which is preliminary data.</text>
</comment>
<reference evidence="5" key="1">
    <citation type="journal article" date="2023" name="Mol. Phylogenet. Evol.">
        <title>Genome-scale phylogeny and comparative genomics of the fungal order Sordariales.</title>
        <authorList>
            <person name="Hensen N."/>
            <person name="Bonometti L."/>
            <person name="Westerberg I."/>
            <person name="Brannstrom I.O."/>
            <person name="Guillou S."/>
            <person name="Cros-Aarteil S."/>
            <person name="Calhoun S."/>
            <person name="Haridas S."/>
            <person name="Kuo A."/>
            <person name="Mondo S."/>
            <person name="Pangilinan J."/>
            <person name="Riley R."/>
            <person name="LaButti K."/>
            <person name="Andreopoulos B."/>
            <person name="Lipzen A."/>
            <person name="Chen C."/>
            <person name="Yan M."/>
            <person name="Daum C."/>
            <person name="Ng V."/>
            <person name="Clum A."/>
            <person name="Steindorff A."/>
            <person name="Ohm R.A."/>
            <person name="Martin F."/>
            <person name="Silar P."/>
            <person name="Natvig D.O."/>
            <person name="Lalanne C."/>
            <person name="Gautier V."/>
            <person name="Ament-Velasquez S.L."/>
            <person name="Kruys A."/>
            <person name="Hutchinson M.I."/>
            <person name="Powell A.J."/>
            <person name="Barry K."/>
            <person name="Miller A.N."/>
            <person name="Grigoriev I.V."/>
            <person name="Debuchy R."/>
            <person name="Gladieux P."/>
            <person name="Hiltunen Thoren M."/>
            <person name="Johannesson H."/>
        </authorList>
    </citation>
    <scope>NUCLEOTIDE SEQUENCE</scope>
    <source>
        <strain evidence="5">CBS 314.62</strain>
    </source>
</reference>
<dbReference type="Pfam" id="PF00891">
    <property type="entry name" value="Methyltransf_2"/>
    <property type="match status" value="1"/>
</dbReference>
<dbReference type="PANTHER" id="PTHR43712">
    <property type="entry name" value="PUTATIVE (AFU_ORTHOLOGUE AFUA_4G14580)-RELATED"/>
    <property type="match status" value="1"/>
</dbReference>
<evidence type="ECO:0000313" key="6">
    <source>
        <dbReference type="Proteomes" id="UP001270362"/>
    </source>
</evidence>
<dbReference type="SUPFAM" id="SSF53335">
    <property type="entry name" value="S-adenosyl-L-methionine-dependent methyltransferases"/>
    <property type="match status" value="1"/>
</dbReference>
<gene>
    <name evidence="5" type="ORF">B0T22DRAFT_515321</name>
</gene>
<evidence type="ECO:0000256" key="2">
    <source>
        <dbReference type="ARBA" id="ARBA00022679"/>
    </source>
</evidence>
<dbReference type="PANTHER" id="PTHR43712:SF16">
    <property type="entry name" value="O-METHYLTRANSFERASE ELCB"/>
    <property type="match status" value="1"/>
</dbReference>
<dbReference type="PROSITE" id="PS51683">
    <property type="entry name" value="SAM_OMT_II"/>
    <property type="match status" value="1"/>
</dbReference>
<evidence type="ECO:0000313" key="5">
    <source>
        <dbReference type="EMBL" id="KAK3690213.1"/>
    </source>
</evidence>
<organism evidence="5 6">
    <name type="scientific">Podospora appendiculata</name>
    <dbReference type="NCBI Taxonomy" id="314037"/>
    <lineage>
        <taxon>Eukaryota</taxon>
        <taxon>Fungi</taxon>
        <taxon>Dikarya</taxon>
        <taxon>Ascomycota</taxon>
        <taxon>Pezizomycotina</taxon>
        <taxon>Sordariomycetes</taxon>
        <taxon>Sordariomycetidae</taxon>
        <taxon>Sordariales</taxon>
        <taxon>Podosporaceae</taxon>
        <taxon>Podospora</taxon>
    </lineage>
</organism>
<feature type="domain" description="O-methyltransferase C-terminal" evidence="4">
    <location>
        <begin position="180"/>
        <end position="326"/>
    </location>
</feature>
<dbReference type="InterPro" id="IPR029063">
    <property type="entry name" value="SAM-dependent_MTases_sf"/>
</dbReference>
<sequence length="347" mass="38274">MADCAAWNIFMEWKAFDKIPLDGSISYADLASAIDAQESLVARIAGLLIAVGKLNQAGPSLVKHSRISPLYRSDNMVSSLAAVAFGNGMKPYAHWPEYFAKYGRREAPGSTHTPFSFGWDHPELPPWEIKALYPEYAMQFTKSMKSRQIVGGDMKIAGPDALYDLGWVGEEALARGEEPLVVDVGGGLGQLLKDVITAVPGIAPGRCVLQDRKEVIDEAVQADDPVLRGVVMMEHDFHTEQPVKGALVYLLRRILLDYSDELATGILRRLAEALPADPRARIIIMDEWLLDTHVPMNRIVDMVMLNIGGKLRNEKGYEQIAHAAGLRLVKFYAKEGDQTCVVECARA</sequence>
<accession>A0AAE1CDY2</accession>
<keyword evidence="3" id="KW-0949">S-adenosyl-L-methionine</keyword>
<keyword evidence="1" id="KW-0489">Methyltransferase</keyword>